<protein>
    <submittedName>
        <fullName evidence="1">ATP-binding protein</fullName>
    </submittedName>
</protein>
<accession>A0A9X9F5J2</accession>
<gene>
    <name evidence="1" type="ORF">FC695_19030</name>
</gene>
<dbReference type="EMBL" id="SZOH01001304">
    <property type="protein sequence ID" value="TKJ01466.1"/>
    <property type="molecule type" value="Genomic_DNA"/>
</dbReference>
<reference evidence="1 2" key="1">
    <citation type="journal article" date="2019" name="Environ. Microbiol.">
        <title>An active ?-lactamase is a part of an orchestrated cell wall stress resistance network of Bacillus subtilis and related rhizosphere species.</title>
        <authorList>
            <person name="Bucher T."/>
            <person name="Keren-Paz A."/>
            <person name="Hausser J."/>
            <person name="Olender T."/>
            <person name="Cytryn E."/>
            <person name="Kolodkin-Gal I."/>
        </authorList>
    </citation>
    <scope>NUCLEOTIDE SEQUENCE [LARGE SCALE GENOMIC DNA]</scope>
    <source>
        <strain evidence="1 2">I32</strain>
    </source>
</reference>
<organism evidence="1 2">
    <name type="scientific">Bacillus cereus</name>
    <dbReference type="NCBI Taxonomy" id="1396"/>
    <lineage>
        <taxon>Bacteria</taxon>
        <taxon>Bacillati</taxon>
        <taxon>Bacillota</taxon>
        <taxon>Bacilli</taxon>
        <taxon>Bacillales</taxon>
        <taxon>Bacillaceae</taxon>
        <taxon>Bacillus</taxon>
        <taxon>Bacillus cereus group</taxon>
    </lineage>
</organism>
<dbReference type="Proteomes" id="UP000308444">
    <property type="component" value="Unassembled WGS sequence"/>
</dbReference>
<dbReference type="AlphaFoldDB" id="A0A9X9F5J2"/>
<sequence>MMKLYEAQSRERHIKKQNEHMLMLISNLYEDAVHLKKTLQDAENITKKSYDLYKTLDSFEHKQMDFQFQDLRQQALQIAGEVHDVKKDNQRIFAGLSKLISDESFTDYMSVHELVNIIIRANTK</sequence>
<feature type="non-terminal residue" evidence="1">
    <location>
        <position position="124"/>
    </location>
</feature>
<name>A0A9X9F5J2_BACCE</name>
<comment type="caution">
    <text evidence="1">The sequence shown here is derived from an EMBL/GenBank/DDBJ whole genome shotgun (WGS) entry which is preliminary data.</text>
</comment>
<evidence type="ECO:0000313" key="1">
    <source>
        <dbReference type="EMBL" id="TKJ01466.1"/>
    </source>
</evidence>
<proteinExistence type="predicted"/>
<keyword evidence="1" id="KW-0067">ATP-binding</keyword>
<dbReference type="GO" id="GO:0005524">
    <property type="term" value="F:ATP binding"/>
    <property type="evidence" value="ECO:0007669"/>
    <property type="project" value="UniProtKB-KW"/>
</dbReference>
<keyword evidence="1" id="KW-0547">Nucleotide-binding</keyword>
<evidence type="ECO:0000313" key="2">
    <source>
        <dbReference type="Proteomes" id="UP000308444"/>
    </source>
</evidence>